<name>A0ABY3SAQ7_9ENTR</name>
<dbReference type="Proteomes" id="UP001199659">
    <property type="component" value="Chromosome"/>
</dbReference>
<sequence>MHLRLWILLIYILMNLSCIAASGHSGDWGRDGINMYNVPLLKHEGVKSPDGKITVAINDESLALKVGNRFIPLNVIFNPELSEVLWSSDSRYFTLTVSDGGWVGTWDTYVIDTKDITTPKIISLRPIIEAVLTKCWMCNGEDAINIGAVSWRDELRVIVEIPPHSVCNNMGEVKGAVIDVEHGNVIKLMRSEKVYYEWGEDMGKRFKE</sequence>
<dbReference type="EMBL" id="CP087880">
    <property type="protein sequence ID" value="UGS42715.1"/>
    <property type="molecule type" value="Genomic_DNA"/>
</dbReference>
<evidence type="ECO:0000256" key="1">
    <source>
        <dbReference type="SAM" id="SignalP"/>
    </source>
</evidence>
<feature type="chain" id="PRO_5045345966" evidence="1">
    <location>
        <begin position="21"/>
        <end position="208"/>
    </location>
</feature>
<proteinExistence type="predicted"/>
<keyword evidence="3" id="KW-1185">Reference proteome</keyword>
<evidence type="ECO:0000313" key="2">
    <source>
        <dbReference type="EMBL" id="UGS42715.1"/>
    </source>
</evidence>
<dbReference type="RefSeq" id="WP_231825756.1">
    <property type="nucleotide sequence ID" value="NZ_CP087880.1"/>
</dbReference>
<organism evidence="2 3">
    <name type="scientific">Pseudocitrobacter corydidari</name>
    <dbReference type="NCBI Taxonomy" id="2891570"/>
    <lineage>
        <taxon>Bacteria</taxon>
        <taxon>Pseudomonadati</taxon>
        <taxon>Pseudomonadota</taxon>
        <taxon>Gammaproteobacteria</taxon>
        <taxon>Enterobacterales</taxon>
        <taxon>Enterobacteriaceae</taxon>
        <taxon>Pseudocitrobacter</taxon>
    </lineage>
</organism>
<gene>
    <name evidence="2" type="ORF">G163CM_34750</name>
</gene>
<evidence type="ECO:0000313" key="3">
    <source>
        <dbReference type="Proteomes" id="UP001199659"/>
    </source>
</evidence>
<protein>
    <submittedName>
        <fullName evidence="2">Uncharacterized protein</fullName>
    </submittedName>
</protein>
<accession>A0ABY3SAQ7</accession>
<feature type="signal peptide" evidence="1">
    <location>
        <begin position="1"/>
        <end position="20"/>
    </location>
</feature>
<keyword evidence="1" id="KW-0732">Signal</keyword>
<reference evidence="2 3" key="1">
    <citation type="journal article" date="2022" name="Int. J. Syst. Evol. Microbiol.">
        <title>Pseudocitrobacter corydidari sp. nov., isolated from the Asian emerald cockroach Corydidarum magnifica.</title>
        <authorList>
            <person name="Guzman J."/>
            <person name="Poehlein A."/>
            <person name="Glaeser S.P."/>
            <person name="Schwengers O."/>
            <person name="Blom J."/>
            <person name="Hollensteiner J."/>
            <person name="Kampfer P."/>
            <person name="Vilcinskas A."/>
        </authorList>
    </citation>
    <scope>NUCLEOTIDE SEQUENCE [LARGE SCALE GENOMIC DNA]</scope>
    <source>
        <strain evidence="2">G163CM</strain>
    </source>
</reference>